<evidence type="ECO:0000313" key="2">
    <source>
        <dbReference type="Proteomes" id="UP000253303"/>
    </source>
</evidence>
<comment type="caution">
    <text evidence="1">The sequence shown here is derived from an EMBL/GenBank/DDBJ whole genome shotgun (WGS) entry which is preliminary data.</text>
</comment>
<dbReference type="RefSeq" id="WP_113982728.1">
    <property type="nucleotide sequence ID" value="NZ_QMEY01000009.1"/>
</dbReference>
<name>A0A366LWJ4_9ACTN</name>
<organism evidence="1 2">
    <name type="scientific">Spongiactinospora rosea</name>
    <dbReference type="NCBI Taxonomy" id="2248750"/>
    <lineage>
        <taxon>Bacteria</taxon>
        <taxon>Bacillati</taxon>
        <taxon>Actinomycetota</taxon>
        <taxon>Actinomycetes</taxon>
        <taxon>Streptosporangiales</taxon>
        <taxon>Streptosporangiaceae</taxon>
        <taxon>Spongiactinospora</taxon>
    </lineage>
</organism>
<gene>
    <name evidence="1" type="ORF">DP939_22520</name>
</gene>
<dbReference type="OrthoDB" id="568335at2"/>
<proteinExistence type="predicted"/>
<dbReference type="AlphaFoldDB" id="A0A366LWJ4"/>
<dbReference type="EMBL" id="QMEY01000009">
    <property type="protein sequence ID" value="RBQ18127.1"/>
    <property type="molecule type" value="Genomic_DNA"/>
</dbReference>
<dbReference type="Proteomes" id="UP000253303">
    <property type="component" value="Unassembled WGS sequence"/>
</dbReference>
<sequence>MDLESTHNEHTYLCDEFQAHDTSLAYSEAHPDEKPITCPALLRRATADFAGRGILAIERVLTDNAYSYRLAPSPGRSGINGKRPRPYRPQINSKAEHCNRILFNERTNIRACIR</sequence>
<evidence type="ECO:0000313" key="1">
    <source>
        <dbReference type="EMBL" id="RBQ18127.1"/>
    </source>
</evidence>
<accession>A0A366LWJ4</accession>
<keyword evidence="2" id="KW-1185">Reference proteome</keyword>
<evidence type="ECO:0008006" key="3">
    <source>
        <dbReference type="Google" id="ProtNLM"/>
    </source>
</evidence>
<reference evidence="1 2" key="1">
    <citation type="submission" date="2018-06" db="EMBL/GenBank/DDBJ databases">
        <title>Sphaerisporangium craniellae sp. nov., isolated from a marine sponge in the South China Sea.</title>
        <authorList>
            <person name="Li L."/>
        </authorList>
    </citation>
    <scope>NUCLEOTIDE SEQUENCE [LARGE SCALE GENOMIC DNA]</scope>
    <source>
        <strain evidence="1 2">LHW63015</strain>
    </source>
</reference>
<protein>
    <recommendedName>
        <fullName evidence="3">Transposase</fullName>
    </recommendedName>
</protein>